<comment type="caution">
    <text evidence="4">The sequence shown here is derived from an EMBL/GenBank/DDBJ whole genome shotgun (WGS) entry which is preliminary data.</text>
</comment>
<evidence type="ECO:0000313" key="5">
    <source>
        <dbReference type="Proteomes" id="UP000266673"/>
    </source>
</evidence>
<gene>
    <name evidence="4" type="ORF">C2G38_2234788</name>
</gene>
<keyword evidence="1" id="KW-0677">Repeat</keyword>
<dbReference type="Pfam" id="PF13181">
    <property type="entry name" value="TPR_8"/>
    <property type="match status" value="1"/>
</dbReference>
<keyword evidence="5" id="KW-1185">Reference proteome</keyword>
<dbReference type="InterPro" id="IPR019734">
    <property type="entry name" value="TPR_rpt"/>
</dbReference>
<feature type="repeat" description="TPR" evidence="3">
    <location>
        <begin position="77"/>
        <end position="110"/>
    </location>
</feature>
<dbReference type="InterPro" id="IPR011990">
    <property type="entry name" value="TPR-like_helical_dom_sf"/>
</dbReference>
<reference evidence="4 5" key="1">
    <citation type="submission" date="2018-06" db="EMBL/GenBank/DDBJ databases">
        <title>Comparative genomics reveals the genomic features of Rhizophagus irregularis, R. cerebriforme, R. diaphanum and Gigaspora rosea, and their symbiotic lifestyle signature.</title>
        <authorList>
            <person name="Morin E."/>
            <person name="San Clemente H."/>
            <person name="Chen E.C.H."/>
            <person name="De La Providencia I."/>
            <person name="Hainaut M."/>
            <person name="Kuo A."/>
            <person name="Kohler A."/>
            <person name="Murat C."/>
            <person name="Tang N."/>
            <person name="Roy S."/>
            <person name="Loubradou J."/>
            <person name="Henrissat B."/>
            <person name="Grigoriev I.V."/>
            <person name="Corradi N."/>
            <person name="Roux C."/>
            <person name="Martin F.M."/>
        </authorList>
    </citation>
    <scope>NUCLEOTIDE SEQUENCE [LARGE SCALE GENOMIC DNA]</scope>
    <source>
        <strain evidence="4 5">DAOM 194757</strain>
    </source>
</reference>
<dbReference type="InterPro" id="IPR050498">
    <property type="entry name" value="Ycf3"/>
</dbReference>
<dbReference type="AlphaFoldDB" id="A0A397TVB3"/>
<feature type="repeat" description="TPR" evidence="3">
    <location>
        <begin position="29"/>
        <end position="62"/>
    </location>
</feature>
<dbReference type="Gene3D" id="1.25.40.10">
    <property type="entry name" value="Tetratricopeptide repeat domain"/>
    <property type="match status" value="2"/>
</dbReference>
<evidence type="ECO:0000256" key="1">
    <source>
        <dbReference type="ARBA" id="ARBA00022737"/>
    </source>
</evidence>
<evidence type="ECO:0000313" key="4">
    <source>
        <dbReference type="EMBL" id="RIB00309.1"/>
    </source>
</evidence>
<dbReference type="EMBL" id="QKWP01004549">
    <property type="protein sequence ID" value="RIB00309.1"/>
    <property type="molecule type" value="Genomic_DNA"/>
</dbReference>
<dbReference type="PANTHER" id="PTHR44858:SF1">
    <property type="entry name" value="UDP-N-ACETYLGLUCOSAMINE--PEPTIDE N-ACETYLGLUCOSAMINYLTRANSFERASE SPINDLY-RELATED"/>
    <property type="match status" value="1"/>
</dbReference>
<protein>
    <submittedName>
        <fullName evidence="4">Uncharacterized protein</fullName>
    </submittedName>
</protein>
<dbReference type="SUPFAM" id="SSF48452">
    <property type="entry name" value="TPR-like"/>
    <property type="match status" value="1"/>
</dbReference>
<name>A0A397TVB3_9GLOM</name>
<dbReference type="SMART" id="SM00028">
    <property type="entry name" value="TPR"/>
    <property type="match status" value="2"/>
</dbReference>
<sequence>MGKYNEALADLNKYLEKNQNIIGNQAENVFALSYRGFAFHKLKRVEESLEDLNKTIVIEPKNGWSLRSRGATYNEMDRATRKRGTIYLVMEDYEKALEDLNRVVKINMNNASQRGAVYQAIGKYDESSVDLLKHWR</sequence>
<dbReference type="PROSITE" id="PS50005">
    <property type="entry name" value="TPR"/>
    <property type="match status" value="2"/>
</dbReference>
<evidence type="ECO:0000256" key="3">
    <source>
        <dbReference type="PROSITE-ProRule" id="PRU00339"/>
    </source>
</evidence>
<evidence type="ECO:0000256" key="2">
    <source>
        <dbReference type="ARBA" id="ARBA00022803"/>
    </source>
</evidence>
<dbReference type="PANTHER" id="PTHR44858">
    <property type="entry name" value="TETRATRICOPEPTIDE REPEAT PROTEIN 6"/>
    <property type="match status" value="1"/>
</dbReference>
<keyword evidence="2 3" id="KW-0802">TPR repeat</keyword>
<proteinExistence type="predicted"/>
<accession>A0A397TVB3</accession>
<dbReference type="OrthoDB" id="2218971at2759"/>
<dbReference type="Proteomes" id="UP000266673">
    <property type="component" value="Unassembled WGS sequence"/>
</dbReference>
<dbReference type="STRING" id="44941.A0A397TVB3"/>
<organism evidence="4 5">
    <name type="scientific">Gigaspora rosea</name>
    <dbReference type="NCBI Taxonomy" id="44941"/>
    <lineage>
        <taxon>Eukaryota</taxon>
        <taxon>Fungi</taxon>
        <taxon>Fungi incertae sedis</taxon>
        <taxon>Mucoromycota</taxon>
        <taxon>Glomeromycotina</taxon>
        <taxon>Glomeromycetes</taxon>
        <taxon>Diversisporales</taxon>
        <taxon>Gigasporaceae</taxon>
        <taxon>Gigaspora</taxon>
    </lineage>
</organism>